<reference evidence="3" key="1">
    <citation type="journal article" date="2020" name="Stud. Mycol.">
        <title>101 Dothideomycetes genomes: a test case for predicting lifestyles and emergence of pathogens.</title>
        <authorList>
            <person name="Haridas S."/>
            <person name="Albert R."/>
            <person name="Binder M."/>
            <person name="Bloem J."/>
            <person name="Labutti K."/>
            <person name="Salamov A."/>
            <person name="Andreopoulos B."/>
            <person name="Baker S."/>
            <person name="Barry K."/>
            <person name="Bills G."/>
            <person name="Bluhm B."/>
            <person name="Cannon C."/>
            <person name="Castanera R."/>
            <person name="Culley D."/>
            <person name="Daum C."/>
            <person name="Ezra D."/>
            <person name="Gonzalez J."/>
            <person name="Henrissat B."/>
            <person name="Kuo A."/>
            <person name="Liang C."/>
            <person name="Lipzen A."/>
            <person name="Lutzoni F."/>
            <person name="Magnuson J."/>
            <person name="Mondo S."/>
            <person name="Nolan M."/>
            <person name="Ohm R."/>
            <person name="Pangilinan J."/>
            <person name="Park H.-J."/>
            <person name="Ramirez L."/>
            <person name="Alfaro M."/>
            <person name="Sun H."/>
            <person name="Tritt A."/>
            <person name="Yoshinaga Y."/>
            <person name="Zwiers L.-H."/>
            <person name="Turgeon B."/>
            <person name="Goodwin S."/>
            <person name="Spatafora J."/>
            <person name="Crous P."/>
            <person name="Grigoriev I."/>
        </authorList>
    </citation>
    <scope>NUCLEOTIDE SEQUENCE</scope>
    <source>
        <strain evidence="3">CBS 473.64</strain>
    </source>
</reference>
<dbReference type="InterPro" id="IPR049326">
    <property type="entry name" value="Rhodopsin_dom_fungi"/>
</dbReference>
<gene>
    <name evidence="3" type="ORF">P280DRAFT_143876</name>
</gene>
<dbReference type="Proteomes" id="UP000799753">
    <property type="component" value="Unassembled WGS sequence"/>
</dbReference>
<evidence type="ECO:0000313" key="3">
    <source>
        <dbReference type="EMBL" id="KAF2636896.1"/>
    </source>
</evidence>
<dbReference type="EMBL" id="MU006796">
    <property type="protein sequence ID" value="KAF2636896.1"/>
    <property type="molecule type" value="Genomic_DNA"/>
</dbReference>
<name>A0A6A6RNM0_9PLEO</name>
<evidence type="ECO:0000256" key="1">
    <source>
        <dbReference type="SAM" id="Phobius"/>
    </source>
</evidence>
<keyword evidence="1" id="KW-1133">Transmembrane helix</keyword>
<sequence>MRPIALGIATGPVVLTDCLILAMPFLLPSKVKKLVTRKILVLHSLFSVEVVAVIVAIVRCVIATKGMDSDKDLQVTMLLFLTHMEANLVIIVVCVGSLHSLFDQDNQTRSGSNATPKSQLKGIHINGKTIDLSSSVRPIPLTNSSSNAHKEIRRLCRHHNYLRHRQSRIVSIRTNLERWDILLKFTGTCVYPDFVYDVLTSISFTLFLGIPLIGTVASALPVRIEFLRAHPSGTT</sequence>
<feature type="transmembrane region" description="Helical" evidence="1">
    <location>
        <begin position="78"/>
        <end position="102"/>
    </location>
</feature>
<dbReference type="OrthoDB" id="444631at2759"/>
<organism evidence="3 4">
    <name type="scientific">Massarina eburnea CBS 473.64</name>
    <dbReference type="NCBI Taxonomy" id="1395130"/>
    <lineage>
        <taxon>Eukaryota</taxon>
        <taxon>Fungi</taxon>
        <taxon>Dikarya</taxon>
        <taxon>Ascomycota</taxon>
        <taxon>Pezizomycotina</taxon>
        <taxon>Dothideomycetes</taxon>
        <taxon>Pleosporomycetidae</taxon>
        <taxon>Pleosporales</taxon>
        <taxon>Massarineae</taxon>
        <taxon>Massarinaceae</taxon>
        <taxon>Massarina</taxon>
    </lineage>
</organism>
<keyword evidence="1" id="KW-0472">Membrane</keyword>
<evidence type="ECO:0000259" key="2">
    <source>
        <dbReference type="Pfam" id="PF20684"/>
    </source>
</evidence>
<feature type="transmembrane region" description="Helical" evidence="1">
    <location>
        <begin position="39"/>
        <end position="58"/>
    </location>
</feature>
<feature type="transmembrane region" description="Helical" evidence="1">
    <location>
        <begin position="6"/>
        <end position="27"/>
    </location>
</feature>
<feature type="domain" description="Rhodopsin" evidence="2">
    <location>
        <begin position="12"/>
        <end position="103"/>
    </location>
</feature>
<evidence type="ECO:0000313" key="4">
    <source>
        <dbReference type="Proteomes" id="UP000799753"/>
    </source>
</evidence>
<accession>A0A6A6RNM0</accession>
<dbReference type="AlphaFoldDB" id="A0A6A6RNM0"/>
<keyword evidence="4" id="KW-1185">Reference proteome</keyword>
<proteinExistence type="predicted"/>
<dbReference type="Pfam" id="PF20684">
    <property type="entry name" value="Fung_rhodopsin"/>
    <property type="match status" value="1"/>
</dbReference>
<keyword evidence="1" id="KW-0812">Transmembrane</keyword>
<protein>
    <recommendedName>
        <fullName evidence="2">Rhodopsin domain-containing protein</fullName>
    </recommendedName>
</protein>